<keyword evidence="1" id="KW-0812">Transmembrane</keyword>
<dbReference type="Proteomes" id="UP000178735">
    <property type="component" value="Unassembled WGS sequence"/>
</dbReference>
<dbReference type="Pfam" id="PF07949">
    <property type="entry name" value="YbbR"/>
    <property type="match status" value="2"/>
</dbReference>
<feature type="transmembrane region" description="Helical" evidence="1">
    <location>
        <begin position="9"/>
        <end position="26"/>
    </location>
</feature>
<dbReference type="EMBL" id="MGFH01000024">
    <property type="protein sequence ID" value="OGM08131.1"/>
    <property type="molecule type" value="Genomic_DNA"/>
</dbReference>
<organism evidence="2 3">
    <name type="scientific">Candidatus Wallbacteria bacterium GWC2_49_35</name>
    <dbReference type="NCBI Taxonomy" id="1817813"/>
    <lineage>
        <taxon>Bacteria</taxon>
        <taxon>Candidatus Walliibacteriota</taxon>
    </lineage>
</organism>
<protein>
    <recommendedName>
        <fullName evidence="4">YbbR-like protein</fullName>
    </recommendedName>
</protein>
<dbReference type="InterPro" id="IPR012505">
    <property type="entry name" value="YbbR"/>
</dbReference>
<comment type="caution">
    <text evidence="2">The sequence shown here is derived from an EMBL/GenBank/DDBJ whole genome shotgun (WGS) entry which is preliminary data.</text>
</comment>
<dbReference type="Gene3D" id="2.170.120.30">
    <property type="match status" value="1"/>
</dbReference>
<dbReference type="Gene3D" id="2.170.120.40">
    <property type="entry name" value="YbbR-like domain"/>
    <property type="match status" value="2"/>
</dbReference>
<dbReference type="PANTHER" id="PTHR37804">
    <property type="entry name" value="CDAA REGULATORY PROTEIN CDAR"/>
    <property type="match status" value="1"/>
</dbReference>
<sequence>MRYLAFENFWLRALSVILAVIGWFYVNVIVNPVVERQFEVELALTEKRSDCAYKNAMSKVNIFIRGGRREIIENYYPVKSKMVATANVSKAVADTANKISVNVALPRGLELIKTEPREIEVTPVLIEERTAEVSVILQGTVKQGYYVKSYGAEPAMVRIKGPQKLIGGVKRILATADVANLDAGFTQKQQLTLVELSASAEYADVSLTPKEAEISVDIQPFPSKQVNIVAQISGKVGPGYKIATILCEPQAILIKGPAETIEKVNEILTEPVDVSNIKSGLVQNVNLNVPADSGYAVENKPVSITITLQPVYKNQKFSKVKINPPAIEPGYEIVLEKEFIDILVNAPVNKLNELDSTSISLDSKITGEGSHGTGSVILELAIHGAGVPLEIKPQQIKANIKLK</sequence>
<dbReference type="InterPro" id="IPR053154">
    <property type="entry name" value="c-di-AMP_regulator"/>
</dbReference>
<dbReference type="STRING" id="1817813.A2008_00785"/>
<reference evidence="2 3" key="1">
    <citation type="journal article" date="2016" name="Nat. Commun.">
        <title>Thousands of microbial genomes shed light on interconnected biogeochemical processes in an aquifer system.</title>
        <authorList>
            <person name="Anantharaman K."/>
            <person name="Brown C.T."/>
            <person name="Hug L.A."/>
            <person name="Sharon I."/>
            <person name="Castelle C.J."/>
            <person name="Probst A.J."/>
            <person name="Thomas B.C."/>
            <person name="Singh A."/>
            <person name="Wilkins M.J."/>
            <person name="Karaoz U."/>
            <person name="Brodie E.L."/>
            <person name="Williams K.H."/>
            <person name="Hubbard S.S."/>
            <person name="Banfield J.F."/>
        </authorList>
    </citation>
    <scope>NUCLEOTIDE SEQUENCE [LARGE SCALE GENOMIC DNA]</scope>
</reference>
<proteinExistence type="predicted"/>
<dbReference type="PANTHER" id="PTHR37804:SF1">
    <property type="entry name" value="CDAA REGULATORY PROTEIN CDAR"/>
    <property type="match status" value="1"/>
</dbReference>
<name>A0A1F7WZH0_9BACT</name>
<dbReference type="AlphaFoldDB" id="A0A1F7WZH0"/>
<accession>A0A1F7WZH0</accession>
<evidence type="ECO:0000256" key="1">
    <source>
        <dbReference type="SAM" id="Phobius"/>
    </source>
</evidence>
<evidence type="ECO:0000313" key="3">
    <source>
        <dbReference type="Proteomes" id="UP000178735"/>
    </source>
</evidence>
<evidence type="ECO:0008006" key="4">
    <source>
        <dbReference type="Google" id="ProtNLM"/>
    </source>
</evidence>
<keyword evidence="1" id="KW-1133">Transmembrane helix</keyword>
<keyword evidence="1" id="KW-0472">Membrane</keyword>
<evidence type="ECO:0000313" key="2">
    <source>
        <dbReference type="EMBL" id="OGM08131.1"/>
    </source>
</evidence>
<gene>
    <name evidence="2" type="ORF">A2008_00785</name>
</gene>